<organism evidence="2 3">
    <name type="scientific">Gossypium trilobum</name>
    <dbReference type="NCBI Taxonomy" id="34281"/>
    <lineage>
        <taxon>Eukaryota</taxon>
        <taxon>Viridiplantae</taxon>
        <taxon>Streptophyta</taxon>
        <taxon>Embryophyta</taxon>
        <taxon>Tracheophyta</taxon>
        <taxon>Spermatophyta</taxon>
        <taxon>Magnoliopsida</taxon>
        <taxon>eudicotyledons</taxon>
        <taxon>Gunneridae</taxon>
        <taxon>Pentapetalae</taxon>
        <taxon>rosids</taxon>
        <taxon>malvids</taxon>
        <taxon>Malvales</taxon>
        <taxon>Malvaceae</taxon>
        <taxon>Malvoideae</taxon>
        <taxon>Gossypium</taxon>
    </lineage>
</organism>
<dbReference type="Pfam" id="PF13966">
    <property type="entry name" value="zf-RVT"/>
    <property type="match status" value="1"/>
</dbReference>
<protein>
    <recommendedName>
        <fullName evidence="1">Reverse transcriptase zinc-binding domain-containing protein</fullName>
    </recommendedName>
</protein>
<comment type="caution">
    <text evidence="2">The sequence shown here is derived from an EMBL/GenBank/DDBJ whole genome shotgun (WGS) entry which is preliminary data.</text>
</comment>
<name>A0A7J9EUX1_9ROSI</name>
<sequence>MLKILIKPLTVDKDIPFQYPIDEFQNLGKFNIALLAKQGWRLMENPNSLLARTLKSKYYPESDFLQAELGYYPSFTWRSVWSTKKLLKEGMARRVGKGDQILIWTDAWIPGLEEYKIRETVRNNSYEKVADLIDPNLIIWKEDVITSLFSREETNAILSTSLAKYPQEDFRIWNREQTGEYTVRSGYRGFTKEISKPNTTTTNIIDINTFFHEELWQTDLPGKIKITNWRVYNGYIPTMGNLHYKRICNNAMCPCYREMAESMEHTFRDCQAFGTYGKQRDTLPTECLERLILLSSNTGSWGVHDEEAVDLMEP</sequence>
<dbReference type="AlphaFoldDB" id="A0A7J9EUX1"/>
<evidence type="ECO:0000259" key="1">
    <source>
        <dbReference type="Pfam" id="PF13966"/>
    </source>
</evidence>
<gene>
    <name evidence="2" type="ORF">Gotri_011646</name>
</gene>
<accession>A0A7J9EUX1</accession>
<evidence type="ECO:0000313" key="3">
    <source>
        <dbReference type="Proteomes" id="UP000593568"/>
    </source>
</evidence>
<dbReference type="EMBL" id="JABEZW010000009">
    <property type="protein sequence ID" value="MBA0776681.1"/>
    <property type="molecule type" value="Genomic_DNA"/>
</dbReference>
<dbReference type="InterPro" id="IPR026960">
    <property type="entry name" value="RVT-Znf"/>
</dbReference>
<evidence type="ECO:0000313" key="2">
    <source>
        <dbReference type="EMBL" id="MBA0776681.1"/>
    </source>
</evidence>
<feature type="domain" description="Reverse transcriptase zinc-binding" evidence="1">
    <location>
        <begin position="203"/>
        <end position="271"/>
    </location>
</feature>
<proteinExistence type="predicted"/>
<dbReference type="Proteomes" id="UP000593568">
    <property type="component" value="Unassembled WGS sequence"/>
</dbReference>
<keyword evidence="3" id="KW-1185">Reference proteome</keyword>
<reference evidence="2 3" key="1">
    <citation type="journal article" date="2019" name="Genome Biol. Evol.">
        <title>Insights into the evolution of the New World diploid cottons (Gossypium, subgenus Houzingenia) based on genome sequencing.</title>
        <authorList>
            <person name="Grover C.E."/>
            <person name="Arick M.A. 2nd"/>
            <person name="Thrash A."/>
            <person name="Conover J.L."/>
            <person name="Sanders W.S."/>
            <person name="Peterson D.G."/>
            <person name="Frelichowski J.E."/>
            <person name="Scheffler J.A."/>
            <person name="Scheffler B.E."/>
            <person name="Wendel J.F."/>
        </authorList>
    </citation>
    <scope>NUCLEOTIDE SEQUENCE [LARGE SCALE GENOMIC DNA]</scope>
    <source>
        <strain evidence="2">8</strain>
        <tissue evidence="2">Leaf</tissue>
    </source>
</reference>